<dbReference type="InterPro" id="IPR035979">
    <property type="entry name" value="RBD_domain_sf"/>
</dbReference>
<dbReference type="Proteomes" id="UP000018201">
    <property type="component" value="Unassembled WGS sequence"/>
</dbReference>
<organism evidence="5 6">
    <name type="scientific">Eimeria praecox</name>
    <dbReference type="NCBI Taxonomy" id="51316"/>
    <lineage>
        <taxon>Eukaryota</taxon>
        <taxon>Sar</taxon>
        <taxon>Alveolata</taxon>
        <taxon>Apicomplexa</taxon>
        <taxon>Conoidasida</taxon>
        <taxon>Coccidia</taxon>
        <taxon>Eucoccidiorida</taxon>
        <taxon>Eimeriorina</taxon>
        <taxon>Eimeriidae</taxon>
        <taxon>Eimeria</taxon>
    </lineage>
</organism>
<feature type="domain" description="RRM" evidence="4">
    <location>
        <begin position="237"/>
        <end position="314"/>
    </location>
</feature>
<evidence type="ECO:0000256" key="3">
    <source>
        <dbReference type="SAM" id="MobiDB-lite"/>
    </source>
</evidence>
<dbReference type="GO" id="GO:0003723">
    <property type="term" value="F:RNA binding"/>
    <property type="evidence" value="ECO:0007669"/>
    <property type="project" value="UniProtKB-UniRule"/>
</dbReference>
<evidence type="ECO:0000313" key="6">
    <source>
        <dbReference type="Proteomes" id="UP000018201"/>
    </source>
</evidence>
<dbReference type="InterPro" id="IPR000504">
    <property type="entry name" value="RRM_dom"/>
</dbReference>
<feature type="compositionally biased region" description="Polar residues" evidence="3">
    <location>
        <begin position="104"/>
        <end position="113"/>
    </location>
</feature>
<accession>U6GK42</accession>
<feature type="region of interest" description="Disordered" evidence="3">
    <location>
        <begin position="87"/>
        <end position="134"/>
    </location>
</feature>
<dbReference type="PROSITE" id="PS50102">
    <property type="entry name" value="RRM"/>
    <property type="match status" value="2"/>
</dbReference>
<sequence length="415" mass="44867">MKDPLPLRALGVAVVCMRGTKQAARQHPLRVHLSRVYGHLTEQQNLQSHQQMLGVLRPHLQGEKTVLECLRNQNLETDRRIMIDAGMEPPADAGSAPSPSAGGENSTGVSAQPESGDRQADYDRRRNGNSEDNGELLSFFVGGLHPDITREELLEYLSGFVAVDEIDIKADAATGKNRGYAFISVRPSSNTEAFLNAKHILRDKQLDIRELSSKPAPERQPERLPERRLSCSSANRHKIFIGGITSSITEEILQQHFEQYGSIEKATIIRDGSGKSRGFGFVQFTSVDSVAVAVGASPHQLDADNRVDAQPAQDRGARRLPGGRFGTSPYYDQGYYNYSNYGGAAGPYGYHAAAAAYSPMYTPNPYGAYGSYGGYYGGGYGDAYGCAEGGYGAVRRGDEGQTGGGSSRSARGAPY</sequence>
<dbReference type="Pfam" id="PF00076">
    <property type="entry name" value="RRM_1"/>
    <property type="match status" value="2"/>
</dbReference>
<feature type="compositionally biased region" description="Basic and acidic residues" evidence="3">
    <location>
        <begin position="115"/>
        <end position="129"/>
    </location>
</feature>
<feature type="domain" description="RRM" evidence="4">
    <location>
        <begin position="137"/>
        <end position="213"/>
    </location>
</feature>
<dbReference type="AlphaFoldDB" id="U6GK42"/>
<feature type="region of interest" description="Disordered" evidence="3">
    <location>
        <begin position="209"/>
        <end position="228"/>
    </location>
</feature>
<dbReference type="SMART" id="SM00360">
    <property type="entry name" value="RRM"/>
    <property type="match status" value="2"/>
</dbReference>
<dbReference type="VEuPathDB" id="ToxoDB:EPH_0008250"/>
<keyword evidence="6" id="KW-1185">Reference proteome</keyword>
<dbReference type="Gene3D" id="3.30.70.330">
    <property type="match status" value="2"/>
</dbReference>
<name>U6GK42_9EIME</name>
<gene>
    <name evidence="5" type="ORF">EPH_0008250</name>
</gene>
<protein>
    <submittedName>
        <fullName evidence="5">RNA binding motif-containing protein, putative</fullName>
    </submittedName>
</protein>
<keyword evidence="1 2" id="KW-0694">RNA-binding</keyword>
<evidence type="ECO:0000313" key="5">
    <source>
        <dbReference type="EMBL" id="CDI78984.1"/>
    </source>
</evidence>
<dbReference type="PANTHER" id="PTHR48027">
    <property type="entry name" value="HETEROGENEOUS NUCLEAR RIBONUCLEOPROTEIN 87F-RELATED"/>
    <property type="match status" value="1"/>
</dbReference>
<evidence type="ECO:0000256" key="2">
    <source>
        <dbReference type="PROSITE-ProRule" id="PRU00176"/>
    </source>
</evidence>
<reference evidence="5" key="2">
    <citation type="submission" date="2013-10" db="EMBL/GenBank/DDBJ databases">
        <authorList>
            <person name="Aslett M."/>
        </authorList>
    </citation>
    <scope>NUCLEOTIDE SEQUENCE [LARGE SCALE GENOMIC DNA]</scope>
    <source>
        <strain evidence="5">Houghton</strain>
    </source>
</reference>
<feature type="compositionally biased region" description="Low complexity" evidence="3">
    <location>
        <begin position="89"/>
        <end position="103"/>
    </location>
</feature>
<evidence type="ECO:0000256" key="1">
    <source>
        <dbReference type="ARBA" id="ARBA00022884"/>
    </source>
</evidence>
<reference evidence="5" key="1">
    <citation type="submission" date="2013-10" db="EMBL/GenBank/DDBJ databases">
        <title>Genomic analysis of the causative agents of coccidiosis in chickens.</title>
        <authorList>
            <person name="Reid A.J."/>
            <person name="Blake D."/>
            <person name="Billington K."/>
            <person name="Browne H."/>
            <person name="Dunn M."/>
            <person name="Hung S."/>
            <person name="Kawahara F."/>
            <person name="Miranda-Saavedra D."/>
            <person name="Mourier T."/>
            <person name="Nagra H."/>
            <person name="Otto T.D."/>
            <person name="Rawlings N."/>
            <person name="Sanchez A."/>
            <person name="Sanders M."/>
            <person name="Subramaniam C."/>
            <person name="Tay Y."/>
            <person name="Dear P."/>
            <person name="Doerig C."/>
            <person name="Gruber A."/>
            <person name="Parkinson J."/>
            <person name="Shirley M."/>
            <person name="Wan K.L."/>
            <person name="Berriman M."/>
            <person name="Tomley F."/>
            <person name="Pain A."/>
        </authorList>
    </citation>
    <scope>NUCLEOTIDE SEQUENCE [LARGE SCALE GENOMIC DNA]</scope>
    <source>
        <strain evidence="5">Houghton</strain>
    </source>
</reference>
<dbReference type="InterPro" id="IPR012677">
    <property type="entry name" value="Nucleotide-bd_a/b_plait_sf"/>
</dbReference>
<evidence type="ECO:0000259" key="4">
    <source>
        <dbReference type="PROSITE" id="PS50102"/>
    </source>
</evidence>
<proteinExistence type="predicted"/>
<dbReference type="EMBL" id="HG691654">
    <property type="protein sequence ID" value="CDI78984.1"/>
    <property type="molecule type" value="Genomic_DNA"/>
</dbReference>
<dbReference type="OrthoDB" id="1875751at2759"/>
<dbReference type="InterPro" id="IPR052462">
    <property type="entry name" value="SLIRP/GR-RBP-like"/>
</dbReference>
<dbReference type="SUPFAM" id="SSF54928">
    <property type="entry name" value="RNA-binding domain, RBD"/>
    <property type="match status" value="2"/>
</dbReference>